<name>F8PW63_SERL3</name>
<accession>F8PW63</accession>
<reference evidence="4" key="1">
    <citation type="journal article" date="2011" name="Science">
        <title>The plant cell wall-decomposing machinery underlies the functional diversity of forest fungi.</title>
        <authorList>
            <person name="Eastwood D.C."/>
            <person name="Floudas D."/>
            <person name="Binder M."/>
            <person name="Majcherczyk A."/>
            <person name="Schneider P."/>
            <person name="Aerts A."/>
            <person name="Asiegbu F.O."/>
            <person name="Baker S.E."/>
            <person name="Barry K."/>
            <person name="Bendiksby M."/>
            <person name="Blumentritt M."/>
            <person name="Coutinho P.M."/>
            <person name="Cullen D."/>
            <person name="de Vries R.P."/>
            <person name="Gathman A."/>
            <person name="Goodell B."/>
            <person name="Henrissat B."/>
            <person name="Ihrmark K."/>
            <person name="Kauserud H."/>
            <person name="Kohler A."/>
            <person name="LaButti K."/>
            <person name="Lapidus A."/>
            <person name="Lavin J.L."/>
            <person name="Lee Y.-H."/>
            <person name="Lindquist E."/>
            <person name="Lilly W."/>
            <person name="Lucas S."/>
            <person name="Morin E."/>
            <person name="Murat C."/>
            <person name="Oguiza J.A."/>
            <person name="Park J."/>
            <person name="Pisabarro A.G."/>
            <person name="Riley R."/>
            <person name="Rosling A."/>
            <person name="Salamov A."/>
            <person name="Schmidt O."/>
            <person name="Schmutz J."/>
            <person name="Skrede I."/>
            <person name="Stenlid J."/>
            <person name="Wiebenga A."/>
            <person name="Xie X."/>
            <person name="Kuees U."/>
            <person name="Hibbett D.S."/>
            <person name="Hoffmeister D."/>
            <person name="Hoegberg N."/>
            <person name="Martin F."/>
            <person name="Grigoriev I.V."/>
            <person name="Watkinson S.C."/>
        </authorList>
    </citation>
    <scope>NUCLEOTIDE SEQUENCE [LARGE SCALE GENOMIC DNA]</scope>
    <source>
        <strain evidence="4">strain S7.3</strain>
    </source>
</reference>
<dbReference type="EMBL" id="GL945479">
    <property type="protein sequence ID" value="EGO00239.1"/>
    <property type="molecule type" value="Genomic_DNA"/>
</dbReference>
<sequence length="531" mass="56183">MVEATRVVPGAPPPAPLSKSQRKKRKAATGNSKAKSAESVDGSVTIPDSTAAALVEKAPEETDIKEGSIAPELVASTEEVQALDDESSLKPSPIIELLQKRCKALNKKIGRVSSYASTEYTRLNDDQKRTLKTLPSLEAVQKELEEVKKAIEVHEADLQNDIVAQRAEAERAEKARIVAAVSATENSYTLKTSGLLTLLRLHSILASGHPPPASLNLDESEGSAIFSTTEALLGEEGELKQSVVSGILSGVGDFNGVSYARLLEIVHSYLNPPREPTPVPEEPAEELGEAEATAETPVEAEEVRVAGIPGALSVSSSFHFMQASELEAPSFEESAEWVERPEVDQPPTEIVSTETSTITAVNGHIVEATTEGDVHPASNGAIDWAADDEGGLPSIAGLQASFAPSGSATPILQSSEVTLPVVPDVVAVPRPEDDGFTPTRTGRGRPYRGGDRGGFRGGFRGGDRGGDRGGYRNDRGFRGSGRGGDRGDRGGYRGRPNGDWRGGDSEGRGRGRGRPRGDRGGFHERRGAPPS</sequence>
<feature type="region of interest" description="Disordered" evidence="2">
    <location>
        <begin position="1"/>
        <end position="48"/>
    </location>
</feature>
<evidence type="ECO:0000256" key="1">
    <source>
        <dbReference type="SAM" id="Coils"/>
    </source>
</evidence>
<dbReference type="HOGENOM" id="CLU_037443_0_0_1"/>
<dbReference type="Proteomes" id="UP000008063">
    <property type="component" value="Unassembled WGS sequence"/>
</dbReference>
<feature type="region of interest" description="Disordered" evidence="2">
    <location>
        <begin position="426"/>
        <end position="531"/>
    </location>
</feature>
<proteinExistence type="predicted"/>
<evidence type="ECO:0000313" key="4">
    <source>
        <dbReference type="Proteomes" id="UP000008063"/>
    </source>
</evidence>
<dbReference type="InParanoid" id="F8PW63"/>
<keyword evidence="4" id="KW-1185">Reference proteome</keyword>
<gene>
    <name evidence="3" type="ORF">SERLA73DRAFT_168035</name>
</gene>
<evidence type="ECO:0000313" key="3">
    <source>
        <dbReference type="EMBL" id="EGO00239.1"/>
    </source>
</evidence>
<feature type="coiled-coil region" evidence="1">
    <location>
        <begin position="137"/>
        <end position="175"/>
    </location>
</feature>
<dbReference type="AlphaFoldDB" id="F8PW63"/>
<evidence type="ECO:0000256" key="2">
    <source>
        <dbReference type="SAM" id="MobiDB-lite"/>
    </source>
</evidence>
<feature type="compositionally biased region" description="Basic and acidic residues" evidence="2">
    <location>
        <begin position="461"/>
        <end position="531"/>
    </location>
</feature>
<dbReference type="OMA" id="EEAWVDD"/>
<organism evidence="4">
    <name type="scientific">Serpula lacrymans var. lacrymans (strain S7.3)</name>
    <name type="common">Dry rot fungus</name>
    <dbReference type="NCBI Taxonomy" id="936435"/>
    <lineage>
        <taxon>Eukaryota</taxon>
        <taxon>Fungi</taxon>
        <taxon>Dikarya</taxon>
        <taxon>Basidiomycota</taxon>
        <taxon>Agaricomycotina</taxon>
        <taxon>Agaricomycetes</taxon>
        <taxon>Agaricomycetidae</taxon>
        <taxon>Boletales</taxon>
        <taxon>Coniophorineae</taxon>
        <taxon>Serpulaceae</taxon>
        <taxon>Serpula</taxon>
    </lineage>
</organism>
<keyword evidence="1" id="KW-0175">Coiled coil</keyword>
<dbReference type="STRING" id="936435.F8PW63"/>
<dbReference type="OrthoDB" id="2409325at2759"/>
<protein>
    <submittedName>
        <fullName evidence="3">Uncharacterized protein</fullName>
    </submittedName>
</protein>